<organism evidence="2 3">
    <name type="scientific">Thelohanellus kitauei</name>
    <name type="common">Myxosporean</name>
    <dbReference type="NCBI Taxonomy" id="669202"/>
    <lineage>
        <taxon>Eukaryota</taxon>
        <taxon>Metazoa</taxon>
        <taxon>Cnidaria</taxon>
        <taxon>Myxozoa</taxon>
        <taxon>Myxosporea</taxon>
        <taxon>Bivalvulida</taxon>
        <taxon>Platysporina</taxon>
        <taxon>Myxobolidae</taxon>
        <taxon>Thelohanellus</taxon>
    </lineage>
</organism>
<proteinExistence type="predicted"/>
<accession>A0A0C2MJ05</accession>
<keyword evidence="1" id="KW-0732">Signal</keyword>
<name>A0A0C2MJ05_THEKT</name>
<dbReference type="AlphaFoldDB" id="A0A0C2MJ05"/>
<feature type="chain" id="PRO_5002164363" evidence="1">
    <location>
        <begin position="20"/>
        <end position="384"/>
    </location>
</feature>
<evidence type="ECO:0000313" key="3">
    <source>
        <dbReference type="Proteomes" id="UP000031668"/>
    </source>
</evidence>
<evidence type="ECO:0000313" key="2">
    <source>
        <dbReference type="EMBL" id="KII67071.1"/>
    </source>
</evidence>
<protein>
    <submittedName>
        <fullName evidence="2">Uncharacterized protein</fullName>
    </submittedName>
</protein>
<keyword evidence="3" id="KW-1185">Reference proteome</keyword>
<dbReference type="Proteomes" id="UP000031668">
    <property type="component" value="Unassembled WGS sequence"/>
</dbReference>
<gene>
    <name evidence="2" type="ORF">RF11_00975</name>
</gene>
<comment type="caution">
    <text evidence="2">The sequence shown here is derived from an EMBL/GenBank/DDBJ whole genome shotgun (WGS) entry which is preliminary data.</text>
</comment>
<reference evidence="2 3" key="1">
    <citation type="journal article" date="2014" name="Genome Biol. Evol.">
        <title>The genome of the myxosporean Thelohanellus kitauei shows adaptations to nutrient acquisition within its fish host.</title>
        <authorList>
            <person name="Yang Y."/>
            <person name="Xiong J."/>
            <person name="Zhou Z."/>
            <person name="Huo F."/>
            <person name="Miao W."/>
            <person name="Ran C."/>
            <person name="Liu Y."/>
            <person name="Zhang J."/>
            <person name="Feng J."/>
            <person name="Wang M."/>
            <person name="Wang M."/>
            <person name="Wang L."/>
            <person name="Yao B."/>
        </authorList>
    </citation>
    <scope>NUCLEOTIDE SEQUENCE [LARGE SCALE GENOMIC DNA]</scope>
    <source>
        <strain evidence="2">Wuqing</strain>
    </source>
</reference>
<sequence length="384" mass="44296">MSCRPLITLILVLCLLANAFLLEFQRLNHVCYRVAKTTKTFALNIQDTRDSPDIITMKVDVDVTNLETMTRQHRSNQSYLLIRLNTRCRQTLNINKDLTRREEIILNSRIFVFNQLNSFSEHLLTISAIKSSPIELPDLNGHMSLYVQIQNSSGEIIPEGNIKDSLKALALFRRNEPQNRLSVMMNRFRKIIVEYKSKDSQSGNKYIVSIRFELFLNAGTESESANPSISEKLDGYTLPKKSQKFAKNFSIIVPISKQPMRLWIFVNNVDSLKEELATYMIEGLQQRWISDSSDFQILNFEIEEFNPNEYYVGRESAILLLPSAIDRKSCELHGQTGFILQIIYLGRPIDKLAFCHLYVDESKSISIITRLGENNREKCLRNAK</sequence>
<evidence type="ECO:0000256" key="1">
    <source>
        <dbReference type="SAM" id="SignalP"/>
    </source>
</evidence>
<feature type="signal peptide" evidence="1">
    <location>
        <begin position="1"/>
        <end position="19"/>
    </location>
</feature>
<dbReference type="EMBL" id="JWZT01003310">
    <property type="protein sequence ID" value="KII67071.1"/>
    <property type="molecule type" value="Genomic_DNA"/>
</dbReference>